<organism evidence="1 2">
    <name type="scientific">Mesorhizobium onobrychidis</name>
    <dbReference type="NCBI Taxonomy" id="2775404"/>
    <lineage>
        <taxon>Bacteria</taxon>
        <taxon>Pseudomonadati</taxon>
        <taxon>Pseudomonadota</taxon>
        <taxon>Alphaproteobacteria</taxon>
        <taxon>Hyphomicrobiales</taxon>
        <taxon>Phyllobacteriaceae</taxon>
        <taxon>Mesorhizobium</taxon>
    </lineage>
</organism>
<evidence type="ECO:0008006" key="3">
    <source>
        <dbReference type="Google" id="ProtNLM"/>
    </source>
</evidence>
<protein>
    <recommendedName>
        <fullName evidence="3">D-sorbitol dehydrogenase-like protein</fullName>
    </recommendedName>
</protein>
<accession>A0ABY5R1I9</accession>
<gene>
    <name evidence="1" type="ORF">IHQ72_07985</name>
</gene>
<evidence type="ECO:0000313" key="1">
    <source>
        <dbReference type="EMBL" id="UVC17059.1"/>
    </source>
</evidence>
<evidence type="ECO:0000313" key="2">
    <source>
        <dbReference type="Proteomes" id="UP001058098"/>
    </source>
</evidence>
<keyword evidence="2" id="KW-1185">Reference proteome</keyword>
<name>A0ABY5R1I9_9HYPH</name>
<dbReference type="Pfam" id="PF12318">
    <property type="entry name" value="FAD-SLDH"/>
    <property type="match status" value="1"/>
</dbReference>
<dbReference type="Proteomes" id="UP001058098">
    <property type="component" value="Chromosome"/>
</dbReference>
<reference evidence="1" key="1">
    <citation type="submission" date="2020-09" db="EMBL/GenBank/DDBJ databases">
        <title>Rhizobia associated with sainfoin plants.</title>
        <authorList>
            <person name="Asharfi S."/>
            <person name="Kuzmanovic N."/>
            <person name="Bunk B."/>
            <person name="Sproeer C."/>
            <person name="Becker M."/>
            <person name="Thuenen T."/>
        </authorList>
    </citation>
    <scope>NUCLEOTIDE SEQUENCE</scope>
    <source>
        <strain evidence="1">OM4</strain>
    </source>
</reference>
<proteinExistence type="predicted"/>
<dbReference type="InterPro" id="IPR024651">
    <property type="entry name" value="FAD-SLDH_ssu"/>
</dbReference>
<dbReference type="RefSeq" id="WP_258121935.1">
    <property type="nucleotide sequence ID" value="NZ_CP062229.1"/>
</dbReference>
<dbReference type="EMBL" id="CP062229">
    <property type="protein sequence ID" value="UVC17059.1"/>
    <property type="molecule type" value="Genomic_DNA"/>
</dbReference>
<sequence length="131" mass="14273">MATFLEMSRFVTGYSDIGGELEQVYATIMSARPDWASELASLAIAIDEAKANADPEAALIATMEQQPEVGHAARRLAHLWYTGRLLAENGVEAAFVSEEAYFGGLIWRAARAHPPGLSGGYFGHWRYAPDV</sequence>